<dbReference type="RefSeq" id="WP_282590793.1">
    <property type="nucleotide sequence ID" value="NZ_JAPAAF010000005.1"/>
</dbReference>
<evidence type="ECO:0000313" key="2">
    <source>
        <dbReference type="EMBL" id="MCW0482187.1"/>
    </source>
</evidence>
<keyword evidence="1" id="KW-0472">Membrane</keyword>
<accession>A0AA41YC58</accession>
<sequence length="64" mass="6982">MNRRAFIQSCLRGGILAGLAGGILLLAKQNKIDFTCSADGVCKSCSVYSKCELEKAKESRKDER</sequence>
<dbReference type="Proteomes" id="UP001163821">
    <property type="component" value="Unassembled WGS sequence"/>
</dbReference>
<evidence type="ECO:0000313" key="3">
    <source>
        <dbReference type="Proteomes" id="UP001163821"/>
    </source>
</evidence>
<keyword evidence="1" id="KW-1133">Transmembrane helix</keyword>
<dbReference type="AlphaFoldDB" id="A0AA41YC58"/>
<reference evidence="2" key="1">
    <citation type="submission" date="2022-10" db="EMBL/GenBank/DDBJ databases">
        <title>Gaoshiqiia sediminis gen. nov., sp. nov., isolated from coastal sediment.</title>
        <authorList>
            <person name="Yu W.X."/>
            <person name="Mu D.S."/>
            <person name="Du J.Z."/>
            <person name="Liang Y.Q."/>
        </authorList>
    </citation>
    <scope>NUCLEOTIDE SEQUENCE</scope>
    <source>
        <strain evidence="2">A06</strain>
    </source>
</reference>
<gene>
    <name evidence="2" type="ORF">N2K84_05555</name>
</gene>
<name>A0AA41YC58_9BACT</name>
<organism evidence="2 3">
    <name type="scientific">Gaoshiqia sediminis</name>
    <dbReference type="NCBI Taxonomy" id="2986998"/>
    <lineage>
        <taxon>Bacteria</taxon>
        <taxon>Pseudomonadati</taxon>
        <taxon>Bacteroidota</taxon>
        <taxon>Bacteroidia</taxon>
        <taxon>Marinilabiliales</taxon>
        <taxon>Prolixibacteraceae</taxon>
        <taxon>Gaoshiqia</taxon>
    </lineage>
</organism>
<dbReference type="EMBL" id="JAPAAF010000005">
    <property type="protein sequence ID" value="MCW0482187.1"/>
    <property type="molecule type" value="Genomic_DNA"/>
</dbReference>
<keyword evidence="3" id="KW-1185">Reference proteome</keyword>
<comment type="caution">
    <text evidence="2">The sequence shown here is derived from an EMBL/GenBank/DDBJ whole genome shotgun (WGS) entry which is preliminary data.</text>
</comment>
<protein>
    <submittedName>
        <fullName evidence="2">Uncharacterized protein</fullName>
    </submittedName>
</protein>
<keyword evidence="1" id="KW-0812">Transmembrane</keyword>
<proteinExistence type="predicted"/>
<feature type="transmembrane region" description="Helical" evidence="1">
    <location>
        <begin position="6"/>
        <end position="27"/>
    </location>
</feature>
<evidence type="ECO:0000256" key="1">
    <source>
        <dbReference type="SAM" id="Phobius"/>
    </source>
</evidence>